<feature type="repeat" description="PPR" evidence="3">
    <location>
        <begin position="65"/>
        <end position="99"/>
    </location>
</feature>
<evidence type="ECO:0000256" key="3">
    <source>
        <dbReference type="PROSITE-ProRule" id="PRU00708"/>
    </source>
</evidence>
<feature type="repeat" description="PPR" evidence="3">
    <location>
        <begin position="268"/>
        <end position="302"/>
    </location>
</feature>
<evidence type="ECO:0000256" key="1">
    <source>
        <dbReference type="ARBA" id="ARBA00022737"/>
    </source>
</evidence>
<feature type="repeat" description="PPR" evidence="3">
    <location>
        <begin position="167"/>
        <end position="201"/>
    </location>
</feature>
<dbReference type="InterPro" id="IPR046960">
    <property type="entry name" value="PPR_At4g14850-like_plant"/>
</dbReference>
<sequence>MSSRYHKLISILTSCKHTYEVSQIHGYMVKTGIDKDVFALSKLLASSIRDTEYAASIFNHIENPNLFMFNTMLRGYSVSENPMQAFGLFKNLRAQGFLLDQFSFITTLKASTRELAIEIGLGIHGVVLRSGHVYFLNLRNTLLHFYCECGKIGDAHKLFDEFPQDNDSVSWNTLMDGYISVSKPAMVVDLFRQMCTSCVRFTLTTVLNVLSALGEVGDSLGGDSLHGHCIKTGFSLDLIITTVLIDMYAKTGHIDSGRKAFDQVDKKDVILWNCMIDKYAKCGRLEESVALLQLMKRDRLKPNSSTLAGLLSACAATGSIQLGRCLQDYIKEEGLALDVILGTALVDMYAKCGFLENAIDIFERMKSKDVKSWTAMISGYGFHGQARNAIDLFYRMEKKCYRPNEVTFLAVLTACSHGGLVMEGMRCFEKMIRGYGFSPNVEHYGCLIDMLGRAGMLEEAHDLINSLPIRCDATAWRALLAACRVCGNVELGEYVNRVLVEIDEEHPTDSILLSSTYAITGRLAERTRMQEMKEEIDKEAVNGSVKKEAGWSMIEMDGQGLHV</sequence>
<comment type="caution">
    <text evidence="4">The sequence shown here is derived from an EMBL/GenBank/DDBJ whole genome shotgun (WGS) entry which is preliminary data.</text>
</comment>
<accession>A0A7J7D5H7</accession>
<dbReference type="FunFam" id="1.25.40.10:FF:000090">
    <property type="entry name" value="Pentatricopeptide repeat-containing protein, chloroplastic"/>
    <property type="match status" value="1"/>
</dbReference>
<dbReference type="GO" id="GO:0003723">
    <property type="term" value="F:RNA binding"/>
    <property type="evidence" value="ECO:0007669"/>
    <property type="project" value="InterPro"/>
</dbReference>
<dbReference type="FunCoup" id="A0A7J7D5H7">
    <property type="interactions" value="865"/>
</dbReference>
<dbReference type="PANTHER" id="PTHR47926">
    <property type="entry name" value="PENTATRICOPEPTIDE REPEAT-CONTAINING PROTEIN"/>
    <property type="match status" value="1"/>
</dbReference>
<dbReference type="EMBL" id="JAAARO010000010">
    <property type="protein sequence ID" value="KAF5741590.1"/>
    <property type="molecule type" value="Genomic_DNA"/>
</dbReference>
<feature type="repeat" description="PPR" evidence="3">
    <location>
        <begin position="338"/>
        <end position="368"/>
    </location>
</feature>
<dbReference type="Pfam" id="PF13041">
    <property type="entry name" value="PPR_2"/>
    <property type="match status" value="2"/>
</dbReference>
<dbReference type="PANTHER" id="PTHR47926:SF490">
    <property type="entry name" value="REPEAT-LIKE SUPERFAMILY PROTEIN, PUTATIVE-RELATED"/>
    <property type="match status" value="1"/>
</dbReference>
<proteinExistence type="inferred from homology"/>
<protein>
    <submittedName>
        <fullName evidence="4">Pentatricopeptide repeat-containing protein</fullName>
    </submittedName>
</protein>
<dbReference type="Proteomes" id="UP000593562">
    <property type="component" value="Unassembled WGS sequence"/>
</dbReference>
<name>A0A7J7D5H7_TRIWF</name>
<organism evidence="4 5">
    <name type="scientific">Tripterygium wilfordii</name>
    <name type="common">Thunder God vine</name>
    <dbReference type="NCBI Taxonomy" id="458696"/>
    <lineage>
        <taxon>Eukaryota</taxon>
        <taxon>Viridiplantae</taxon>
        <taxon>Streptophyta</taxon>
        <taxon>Embryophyta</taxon>
        <taxon>Tracheophyta</taxon>
        <taxon>Spermatophyta</taxon>
        <taxon>Magnoliopsida</taxon>
        <taxon>eudicotyledons</taxon>
        <taxon>Gunneridae</taxon>
        <taxon>Pentapetalae</taxon>
        <taxon>rosids</taxon>
        <taxon>fabids</taxon>
        <taxon>Celastrales</taxon>
        <taxon>Celastraceae</taxon>
        <taxon>Tripterygium</taxon>
    </lineage>
</organism>
<evidence type="ECO:0000313" key="4">
    <source>
        <dbReference type="EMBL" id="KAF5741590.1"/>
    </source>
</evidence>
<dbReference type="InterPro" id="IPR011990">
    <property type="entry name" value="TPR-like_helical_dom_sf"/>
</dbReference>
<dbReference type="Pfam" id="PF01535">
    <property type="entry name" value="PPR"/>
    <property type="match status" value="4"/>
</dbReference>
<gene>
    <name evidence="4" type="ORF">HS088_TW10G00593</name>
</gene>
<dbReference type="OrthoDB" id="185373at2759"/>
<dbReference type="InterPro" id="IPR002885">
    <property type="entry name" value="PPR_rpt"/>
</dbReference>
<evidence type="ECO:0000256" key="2">
    <source>
        <dbReference type="ARBA" id="ARBA00061659"/>
    </source>
</evidence>
<dbReference type="GO" id="GO:0009451">
    <property type="term" value="P:RNA modification"/>
    <property type="evidence" value="ECO:0007669"/>
    <property type="project" value="InterPro"/>
</dbReference>
<reference evidence="4 5" key="1">
    <citation type="journal article" date="2020" name="Nat. Commun.">
        <title>Genome of Tripterygium wilfordii and identification of cytochrome P450 involved in triptolide biosynthesis.</title>
        <authorList>
            <person name="Tu L."/>
            <person name="Su P."/>
            <person name="Zhang Z."/>
            <person name="Gao L."/>
            <person name="Wang J."/>
            <person name="Hu T."/>
            <person name="Zhou J."/>
            <person name="Zhang Y."/>
            <person name="Zhao Y."/>
            <person name="Liu Y."/>
            <person name="Song Y."/>
            <person name="Tong Y."/>
            <person name="Lu Y."/>
            <person name="Yang J."/>
            <person name="Xu C."/>
            <person name="Jia M."/>
            <person name="Peters R.J."/>
            <person name="Huang L."/>
            <person name="Gao W."/>
        </authorList>
    </citation>
    <scope>NUCLEOTIDE SEQUENCE [LARGE SCALE GENOMIC DNA]</scope>
    <source>
        <strain evidence="5">cv. XIE 37</strain>
        <tissue evidence="4">Leaf</tissue>
    </source>
</reference>
<evidence type="ECO:0000313" key="5">
    <source>
        <dbReference type="Proteomes" id="UP000593562"/>
    </source>
</evidence>
<dbReference type="PROSITE" id="PS51375">
    <property type="entry name" value="PPR"/>
    <property type="match status" value="5"/>
</dbReference>
<comment type="similarity">
    <text evidence="2">Belongs to the PPR family. PCMP-E subfamily.</text>
</comment>
<dbReference type="FunFam" id="1.25.40.10:FF:000196">
    <property type="entry name" value="Pentatricopeptide repeat-containing protein At4g14850"/>
    <property type="match status" value="1"/>
</dbReference>
<keyword evidence="5" id="KW-1185">Reference proteome</keyword>
<dbReference type="Gene3D" id="1.25.40.10">
    <property type="entry name" value="Tetratricopeptide repeat domain"/>
    <property type="match status" value="4"/>
</dbReference>
<dbReference type="AlphaFoldDB" id="A0A7J7D5H7"/>
<keyword evidence="1" id="KW-0677">Repeat</keyword>
<dbReference type="NCBIfam" id="TIGR00756">
    <property type="entry name" value="PPR"/>
    <property type="match status" value="4"/>
</dbReference>
<feature type="repeat" description="PPR" evidence="3">
    <location>
        <begin position="369"/>
        <end position="403"/>
    </location>
</feature>
<dbReference type="InParanoid" id="A0A7J7D5H7"/>